<feature type="region of interest" description="Disordered" evidence="1">
    <location>
        <begin position="49"/>
        <end position="69"/>
    </location>
</feature>
<gene>
    <name evidence="2" type="ORF">BDA96_09G031900</name>
</gene>
<organism evidence="2 3">
    <name type="scientific">Sorghum bicolor</name>
    <name type="common">Sorghum</name>
    <name type="synonym">Sorghum vulgare</name>
    <dbReference type="NCBI Taxonomy" id="4558"/>
    <lineage>
        <taxon>Eukaryota</taxon>
        <taxon>Viridiplantae</taxon>
        <taxon>Streptophyta</taxon>
        <taxon>Embryophyta</taxon>
        <taxon>Tracheophyta</taxon>
        <taxon>Spermatophyta</taxon>
        <taxon>Magnoliopsida</taxon>
        <taxon>Liliopsida</taxon>
        <taxon>Poales</taxon>
        <taxon>Poaceae</taxon>
        <taxon>PACMAD clade</taxon>
        <taxon>Panicoideae</taxon>
        <taxon>Andropogonodae</taxon>
        <taxon>Andropogoneae</taxon>
        <taxon>Sorghinae</taxon>
        <taxon>Sorghum</taxon>
    </lineage>
</organism>
<name>A0A921Q9H6_SORBI</name>
<accession>A0A921Q9H6</accession>
<evidence type="ECO:0000256" key="1">
    <source>
        <dbReference type="SAM" id="MobiDB-lite"/>
    </source>
</evidence>
<comment type="caution">
    <text evidence="2">The sequence shown here is derived from an EMBL/GenBank/DDBJ whole genome shotgun (WGS) entry which is preliminary data.</text>
</comment>
<proteinExistence type="predicted"/>
<evidence type="ECO:0000313" key="2">
    <source>
        <dbReference type="EMBL" id="KAG0516770.1"/>
    </source>
</evidence>
<protein>
    <submittedName>
        <fullName evidence="2">Uncharacterized protein</fullName>
    </submittedName>
</protein>
<dbReference type="EMBL" id="CM027688">
    <property type="protein sequence ID" value="KAG0516770.1"/>
    <property type="molecule type" value="Genomic_DNA"/>
</dbReference>
<reference evidence="2" key="2">
    <citation type="submission" date="2020-10" db="EMBL/GenBank/DDBJ databases">
        <authorList>
            <person name="Cooper E.A."/>
            <person name="Brenton Z.W."/>
            <person name="Flinn B.S."/>
            <person name="Jenkins J."/>
            <person name="Shu S."/>
            <person name="Flowers D."/>
            <person name="Luo F."/>
            <person name="Wang Y."/>
            <person name="Xia P."/>
            <person name="Barry K."/>
            <person name="Daum C."/>
            <person name="Lipzen A."/>
            <person name="Yoshinaga Y."/>
            <person name="Schmutz J."/>
            <person name="Saski C."/>
            <person name="Vermerris W."/>
            <person name="Kresovich S."/>
        </authorList>
    </citation>
    <scope>NUCLEOTIDE SEQUENCE</scope>
</reference>
<reference evidence="2" key="1">
    <citation type="journal article" date="2019" name="BMC Genomics">
        <title>A new reference genome for Sorghum bicolor reveals high levels of sequence similarity between sweet and grain genotypes: implications for the genetics of sugar metabolism.</title>
        <authorList>
            <person name="Cooper E.A."/>
            <person name="Brenton Z.W."/>
            <person name="Flinn B.S."/>
            <person name="Jenkins J."/>
            <person name="Shu S."/>
            <person name="Flowers D."/>
            <person name="Luo F."/>
            <person name="Wang Y."/>
            <person name="Xia P."/>
            <person name="Barry K."/>
            <person name="Daum C."/>
            <person name="Lipzen A."/>
            <person name="Yoshinaga Y."/>
            <person name="Schmutz J."/>
            <person name="Saski C."/>
            <person name="Vermerris W."/>
            <person name="Kresovich S."/>
        </authorList>
    </citation>
    <scope>NUCLEOTIDE SEQUENCE</scope>
</reference>
<dbReference type="AlphaFoldDB" id="A0A921Q9H6"/>
<dbReference type="Proteomes" id="UP000807115">
    <property type="component" value="Chromosome 9"/>
</dbReference>
<evidence type="ECO:0000313" key="3">
    <source>
        <dbReference type="Proteomes" id="UP000807115"/>
    </source>
</evidence>
<sequence>MPLATPRALARSQYVGLLQSRSLRNASPNPISLLLNREITSSSQATMPLTDRALSPDPSACPSHSSMACSAPRFARSPARC</sequence>